<dbReference type="SMART" id="SM00184">
    <property type="entry name" value="RING"/>
    <property type="match status" value="1"/>
</dbReference>
<gene>
    <name evidence="8" type="ORF">QYE76_067425</name>
</gene>
<keyword evidence="5" id="KW-0862">Zinc</keyword>
<evidence type="ECO:0000256" key="2">
    <source>
        <dbReference type="ARBA" id="ARBA00022723"/>
    </source>
</evidence>
<evidence type="ECO:0000256" key="3">
    <source>
        <dbReference type="ARBA" id="ARBA00022771"/>
    </source>
</evidence>
<dbReference type="InterPro" id="IPR013083">
    <property type="entry name" value="Znf_RING/FYVE/PHD"/>
</dbReference>
<dbReference type="SUPFAM" id="SSF57850">
    <property type="entry name" value="RING/U-box"/>
    <property type="match status" value="1"/>
</dbReference>
<dbReference type="InterPro" id="IPR024766">
    <property type="entry name" value="Znf_RING_H2"/>
</dbReference>
<sequence length="156" mass="15894">MIAIAGAVVAGAAAAAAAAATAGILALAWAHGDRQEGATYTVAEQECAVCLSELAGAAGCSGDTEPSAVPVRVLPGCGHGFHDECIGRWLLLRPECPLCRHPVPVEVPAHGWPATKAVIPAVVLAEAVPSWSRPARIACGFGDGRVVWTRSPTMPQ</sequence>
<dbReference type="Pfam" id="PF12678">
    <property type="entry name" value="zf-rbx1"/>
    <property type="match status" value="1"/>
</dbReference>
<dbReference type="GO" id="GO:0008270">
    <property type="term" value="F:zinc ion binding"/>
    <property type="evidence" value="ECO:0007669"/>
    <property type="project" value="UniProtKB-KW"/>
</dbReference>
<evidence type="ECO:0000256" key="5">
    <source>
        <dbReference type="ARBA" id="ARBA00022833"/>
    </source>
</evidence>
<dbReference type="PANTHER" id="PTHR45798">
    <property type="entry name" value="RING-H2 FINGER PROTEIN ATL61-RELATED-RELATED"/>
    <property type="match status" value="1"/>
</dbReference>
<comment type="caution">
    <text evidence="8">The sequence shown here is derived from an EMBL/GenBank/DDBJ whole genome shotgun (WGS) entry which is preliminary data.</text>
</comment>
<dbReference type="Gene3D" id="3.30.40.10">
    <property type="entry name" value="Zinc/RING finger domain, C3HC4 (zinc finger)"/>
    <property type="match status" value="1"/>
</dbReference>
<dbReference type="Proteomes" id="UP001231189">
    <property type="component" value="Unassembled WGS sequence"/>
</dbReference>
<evidence type="ECO:0000313" key="9">
    <source>
        <dbReference type="Proteomes" id="UP001231189"/>
    </source>
</evidence>
<reference evidence="8" key="1">
    <citation type="submission" date="2023-07" db="EMBL/GenBank/DDBJ databases">
        <title>A chromosome-level genome assembly of Lolium multiflorum.</title>
        <authorList>
            <person name="Chen Y."/>
            <person name="Copetti D."/>
            <person name="Kolliker R."/>
            <person name="Studer B."/>
        </authorList>
    </citation>
    <scope>NUCLEOTIDE SEQUENCE</scope>
    <source>
        <strain evidence="8">02402/16</strain>
        <tissue evidence="8">Leaf</tissue>
    </source>
</reference>
<accession>A0AAD8SEU1</accession>
<organism evidence="8 9">
    <name type="scientific">Lolium multiflorum</name>
    <name type="common">Italian ryegrass</name>
    <name type="synonym">Lolium perenne subsp. multiflorum</name>
    <dbReference type="NCBI Taxonomy" id="4521"/>
    <lineage>
        <taxon>Eukaryota</taxon>
        <taxon>Viridiplantae</taxon>
        <taxon>Streptophyta</taxon>
        <taxon>Embryophyta</taxon>
        <taxon>Tracheophyta</taxon>
        <taxon>Spermatophyta</taxon>
        <taxon>Magnoliopsida</taxon>
        <taxon>Liliopsida</taxon>
        <taxon>Poales</taxon>
        <taxon>Poaceae</taxon>
        <taxon>BOP clade</taxon>
        <taxon>Pooideae</taxon>
        <taxon>Poodae</taxon>
        <taxon>Poeae</taxon>
        <taxon>Poeae Chloroplast Group 2 (Poeae type)</taxon>
        <taxon>Loliodinae</taxon>
        <taxon>Loliinae</taxon>
        <taxon>Lolium</taxon>
    </lineage>
</organism>
<evidence type="ECO:0000259" key="7">
    <source>
        <dbReference type="PROSITE" id="PS50089"/>
    </source>
</evidence>
<comment type="pathway">
    <text evidence="1">Protein modification; protein ubiquitination.</text>
</comment>
<dbReference type="PROSITE" id="PS50089">
    <property type="entry name" value="ZF_RING_2"/>
    <property type="match status" value="1"/>
</dbReference>
<keyword evidence="9" id="KW-1185">Reference proteome</keyword>
<dbReference type="AlphaFoldDB" id="A0AAD8SEU1"/>
<evidence type="ECO:0000313" key="8">
    <source>
        <dbReference type="EMBL" id="KAK1649620.1"/>
    </source>
</evidence>
<evidence type="ECO:0000256" key="4">
    <source>
        <dbReference type="ARBA" id="ARBA00022786"/>
    </source>
</evidence>
<keyword evidence="2" id="KW-0479">Metal-binding</keyword>
<evidence type="ECO:0000256" key="1">
    <source>
        <dbReference type="ARBA" id="ARBA00004906"/>
    </source>
</evidence>
<proteinExistence type="predicted"/>
<feature type="domain" description="RING-type" evidence="7">
    <location>
        <begin position="47"/>
        <end position="100"/>
    </location>
</feature>
<dbReference type="InterPro" id="IPR001841">
    <property type="entry name" value="Znf_RING"/>
</dbReference>
<evidence type="ECO:0000256" key="6">
    <source>
        <dbReference type="PROSITE-ProRule" id="PRU00175"/>
    </source>
</evidence>
<protein>
    <recommendedName>
        <fullName evidence="7">RING-type domain-containing protein</fullName>
    </recommendedName>
</protein>
<dbReference type="InterPro" id="IPR052788">
    <property type="entry name" value="RING-type_E3_ligase_ATL"/>
</dbReference>
<keyword evidence="4" id="KW-0833">Ubl conjugation pathway</keyword>
<name>A0AAD8SEU1_LOLMU</name>
<dbReference type="EMBL" id="JAUUTY010000004">
    <property type="protein sequence ID" value="KAK1649620.1"/>
    <property type="molecule type" value="Genomic_DNA"/>
</dbReference>
<dbReference type="PANTHER" id="PTHR45798:SF43">
    <property type="entry name" value="OS03G0398250 PROTEIN"/>
    <property type="match status" value="1"/>
</dbReference>
<keyword evidence="3 6" id="KW-0863">Zinc-finger</keyword>